<feature type="compositionally biased region" description="Basic and acidic residues" evidence="1">
    <location>
        <begin position="382"/>
        <end position="395"/>
    </location>
</feature>
<gene>
    <name evidence="4" type="primary">LOC117569702</name>
</gene>
<keyword evidence="3" id="KW-1185">Reference proteome</keyword>
<feature type="region of interest" description="Disordered" evidence="1">
    <location>
        <begin position="690"/>
        <end position="713"/>
    </location>
</feature>
<evidence type="ECO:0000256" key="1">
    <source>
        <dbReference type="SAM" id="MobiDB-lite"/>
    </source>
</evidence>
<accession>A0A6P8X6F9</accession>
<feature type="compositionally biased region" description="Polar residues" evidence="1">
    <location>
        <begin position="866"/>
        <end position="885"/>
    </location>
</feature>
<feature type="domain" description="MADF" evidence="2">
    <location>
        <begin position="23"/>
        <end position="113"/>
    </location>
</feature>
<dbReference type="GeneID" id="117569702"/>
<feature type="compositionally biased region" description="Polar residues" evidence="1">
    <location>
        <begin position="612"/>
        <end position="646"/>
    </location>
</feature>
<dbReference type="RefSeq" id="XP_034106855.1">
    <property type="nucleotide sequence ID" value="XM_034250964.2"/>
</dbReference>
<feature type="region of interest" description="Disordered" evidence="1">
    <location>
        <begin position="546"/>
        <end position="675"/>
    </location>
</feature>
<evidence type="ECO:0000313" key="3">
    <source>
        <dbReference type="Proteomes" id="UP000515160"/>
    </source>
</evidence>
<feature type="region of interest" description="Disordered" evidence="1">
    <location>
        <begin position="348"/>
        <end position="395"/>
    </location>
</feature>
<feature type="compositionally biased region" description="Basic and acidic residues" evidence="1">
    <location>
        <begin position="794"/>
        <end position="821"/>
    </location>
</feature>
<proteinExistence type="predicted"/>
<dbReference type="PANTHER" id="PTHR21505:SF8">
    <property type="entry name" value="DPT-YFP REPRESSOR BY OVEREXPRESSION, ISOFORM D-RELATED"/>
    <property type="match status" value="1"/>
</dbReference>
<evidence type="ECO:0000259" key="2">
    <source>
        <dbReference type="PROSITE" id="PS51029"/>
    </source>
</evidence>
<feature type="compositionally biased region" description="Polar residues" evidence="1">
    <location>
        <begin position="360"/>
        <end position="381"/>
    </location>
</feature>
<feature type="compositionally biased region" description="Basic and acidic residues" evidence="1">
    <location>
        <begin position="1112"/>
        <end position="1126"/>
    </location>
</feature>
<feature type="compositionally biased region" description="Basic and acidic residues" evidence="1">
    <location>
        <begin position="851"/>
        <end position="865"/>
    </location>
</feature>
<feature type="region of interest" description="Disordered" evidence="1">
    <location>
        <begin position="1099"/>
        <end position="1126"/>
    </location>
</feature>
<dbReference type="PROSITE" id="PS51029">
    <property type="entry name" value="MADF"/>
    <property type="match status" value="1"/>
</dbReference>
<dbReference type="Pfam" id="PF10545">
    <property type="entry name" value="MADF_DNA_bdg"/>
    <property type="match status" value="1"/>
</dbReference>
<protein>
    <submittedName>
        <fullName evidence="4">GATA zinc finger domain-containing protein 14 isoform X1</fullName>
    </submittedName>
</protein>
<feature type="compositionally biased region" description="Acidic residues" evidence="1">
    <location>
        <begin position="650"/>
        <end position="661"/>
    </location>
</feature>
<dbReference type="Proteomes" id="UP000515160">
    <property type="component" value="Chromosome 3"/>
</dbReference>
<evidence type="ECO:0000313" key="4">
    <source>
        <dbReference type="RefSeq" id="XP_034106855.1"/>
    </source>
</evidence>
<sequence>MVASNMIDSLFPDCLSNAYFLDKLIRLYRANECLWNPKSPGYHNLALKTQAWHRISVLFNNEFNIGELKSMIISLRQFYQRKRLMETRNRPRKHILPQERFYEKLQFLNTSEMENFNVKNCKNQPINCNSQINCSVEDTFLLSNSQKSIHSEQVDLGLHYSLDEDYTRMASLGIPENNNSIELPIPPTEFQEKKQEIRAVSGNDRPHYRDVEEYDGYRKHRNRAFKMQRRSSNYSTASRSIANDSCKSITSNRTPKGKVLTRRYAKPNSRQRLVEYVYACKLNGDRQNSHLHILNPIFVNGVYRRKSGNDDDGGAELDEECRPHCTCCPNYKKQKAKPIPKDEYIEEDGLNENDNRDNDQASYQQRNSNPDNQNEMSYQNRNENEVPTEYRDPDRDAMQQENYDKFQSPEPTSEDNPPKCCRPDNCPVFISATKQAYSHRQDKYRDDVDDIVDEQPSPSRQSEQKNRFNSEPTEEEYREREEPKESSRREYKQSSRQASVNTNRTGYGSRSGQKATHGTKLYCTANKNHMQQGKMYVECPYIIQNPNDRGQMSPRRGTGNTYQSEYVERRIDYRSNRSSRNRSERDGYESPISRGRQKNDQNDERFSENSRYDNTPHAQIRSSQDSDGNSFSKYTARTSTMSNQRKYLSEEDIIDDEDQDGESPRNGSPINYEPRQPILEEYLKDDDCTCSTDEEYADDNRSVVPTADQYPQGNENQMHEYQRVDCPCENFQEVPRSYRQEYNDNICESPESPKRRSKDSRKGRKDIIEYCLNDCPQSCDELCPNYVYEQEYRQFRSEKSPKQSGDSYKRLPDERNSKYDDESTSSPKRRSHSNRDVAVETEYDMNFNKRGNAEDATARSREQSKVSESVVENETDTTNANQTQSKALKVAKKKNLLCKCVPDKQPKPKGKQRSSSPAGGKCTCSVKRLSKSEDIEDELQSEVVKKPRKSPQTSEEPGPHEKRVNRQPSGYESRLPNAGNKLRGMSVLGTFQVPPVLAEKTINIVKKHITKLSPMLVEQGTTKLMMSNSYQNCIRPVLEEALPKSMASTNKIPVGFTNSAPSREMKGPVMAPSNPFRNINFNVSKRNIIILHPPAKDFRPSKNSFDQDEVVSSERHEHDATKVTDV</sequence>
<dbReference type="OrthoDB" id="8190343at2759"/>
<reference evidence="4" key="1">
    <citation type="submission" date="2025-08" db="UniProtKB">
        <authorList>
            <consortium name="RefSeq"/>
        </authorList>
    </citation>
    <scope>IDENTIFICATION</scope>
    <source>
        <strain evidence="4">15112-1751.03</strain>
        <tissue evidence="4">Whole Adult</tissue>
    </source>
</reference>
<feature type="region of interest" description="Disordered" evidence="1">
    <location>
        <begin position="437"/>
        <end position="516"/>
    </location>
</feature>
<dbReference type="PANTHER" id="PTHR21505">
    <property type="entry name" value="MADF DOMAIN-CONTAINING PROTEIN-RELATED"/>
    <property type="match status" value="1"/>
</dbReference>
<feature type="compositionally biased region" description="Basic and acidic residues" evidence="1">
    <location>
        <begin position="475"/>
        <end position="493"/>
    </location>
</feature>
<feature type="compositionally biased region" description="Polar residues" evidence="1">
    <location>
        <begin position="494"/>
        <end position="516"/>
    </location>
</feature>
<name>A0A6P8X6F9_DROAB</name>
<feature type="region of interest" description="Disordered" evidence="1">
    <location>
        <begin position="900"/>
        <end position="981"/>
    </location>
</feature>
<feature type="region of interest" description="Disordered" evidence="1">
    <location>
        <begin position="794"/>
        <end position="888"/>
    </location>
</feature>
<dbReference type="AlphaFoldDB" id="A0A6P8X6F9"/>
<dbReference type="SMART" id="SM00595">
    <property type="entry name" value="MADF"/>
    <property type="match status" value="1"/>
</dbReference>
<feature type="compositionally biased region" description="Basic and acidic residues" evidence="1">
    <location>
        <begin position="597"/>
        <end position="611"/>
    </location>
</feature>
<feature type="compositionally biased region" description="Basic and acidic residues" evidence="1">
    <location>
        <begin position="566"/>
        <end position="588"/>
    </location>
</feature>
<organism evidence="3 4">
    <name type="scientific">Drosophila albomicans</name>
    <name type="common">Fruit fly</name>
    <dbReference type="NCBI Taxonomy" id="7291"/>
    <lineage>
        <taxon>Eukaryota</taxon>
        <taxon>Metazoa</taxon>
        <taxon>Ecdysozoa</taxon>
        <taxon>Arthropoda</taxon>
        <taxon>Hexapoda</taxon>
        <taxon>Insecta</taxon>
        <taxon>Pterygota</taxon>
        <taxon>Neoptera</taxon>
        <taxon>Endopterygota</taxon>
        <taxon>Diptera</taxon>
        <taxon>Brachycera</taxon>
        <taxon>Muscomorpha</taxon>
        <taxon>Ephydroidea</taxon>
        <taxon>Drosophilidae</taxon>
        <taxon>Drosophila</taxon>
    </lineage>
</organism>
<dbReference type="InterPro" id="IPR006578">
    <property type="entry name" value="MADF-dom"/>
</dbReference>